<dbReference type="SMART" id="SM00320">
    <property type="entry name" value="WD40"/>
    <property type="match status" value="11"/>
</dbReference>
<dbReference type="Gene3D" id="2.130.10.10">
    <property type="entry name" value="YVTN repeat-like/Quinoprotein amine dehydrogenase"/>
    <property type="match status" value="4"/>
</dbReference>
<keyword evidence="7" id="KW-0853">WD repeat</keyword>
<dbReference type="Pfam" id="PF00400">
    <property type="entry name" value="WD40"/>
    <property type="match status" value="8"/>
</dbReference>
<evidence type="ECO:0000256" key="5">
    <source>
        <dbReference type="ARBA" id="ARBA00020267"/>
    </source>
</evidence>
<dbReference type="InterPro" id="IPR011047">
    <property type="entry name" value="Quinoprotein_ADH-like_sf"/>
</dbReference>
<dbReference type="SUPFAM" id="SSF50978">
    <property type="entry name" value="WD40 repeat-like"/>
    <property type="match status" value="1"/>
</dbReference>
<dbReference type="PANTHER" id="PTHR44111">
    <property type="entry name" value="ELONGATOR COMPLEX PROTEIN 2"/>
    <property type="match status" value="1"/>
</dbReference>
<dbReference type="GO" id="GO:0005737">
    <property type="term" value="C:cytoplasm"/>
    <property type="evidence" value="ECO:0007669"/>
    <property type="project" value="UniProtKB-SubCell"/>
</dbReference>
<dbReference type="FunFam" id="2.130.10.10:FF:000400">
    <property type="entry name" value="Elongator acetyltransferase complex subunit 2"/>
    <property type="match status" value="1"/>
</dbReference>
<comment type="pathway">
    <text evidence="3">tRNA modification; 5-methoxycarbonylmethyl-2-thiouridine-tRNA biosynthesis.</text>
</comment>
<name>A0A8J9Y8K4_9NEOP</name>
<keyword evidence="8" id="KW-0819">tRNA processing</keyword>
<evidence type="ECO:0000256" key="9">
    <source>
        <dbReference type="ARBA" id="ARBA00022737"/>
    </source>
</evidence>
<evidence type="ECO:0000256" key="8">
    <source>
        <dbReference type="ARBA" id="ARBA00022694"/>
    </source>
</evidence>
<dbReference type="GO" id="GO:0005634">
    <property type="term" value="C:nucleus"/>
    <property type="evidence" value="ECO:0007669"/>
    <property type="project" value="UniProtKB-SubCell"/>
</dbReference>
<keyword evidence="6" id="KW-0963">Cytoplasm</keyword>
<evidence type="ECO:0000256" key="7">
    <source>
        <dbReference type="ARBA" id="ARBA00022574"/>
    </source>
</evidence>
<evidence type="ECO:0000313" key="11">
    <source>
        <dbReference type="EMBL" id="CAH0718706.1"/>
    </source>
</evidence>
<evidence type="ECO:0000313" key="12">
    <source>
        <dbReference type="Proteomes" id="UP000838878"/>
    </source>
</evidence>
<gene>
    <name evidence="11" type="ORF">BINO364_LOCUS5143</name>
</gene>
<dbReference type="GO" id="GO:0033588">
    <property type="term" value="C:elongator holoenzyme complex"/>
    <property type="evidence" value="ECO:0007669"/>
    <property type="project" value="InterPro"/>
</dbReference>
<evidence type="ECO:0000256" key="6">
    <source>
        <dbReference type="ARBA" id="ARBA00022490"/>
    </source>
</evidence>
<evidence type="ECO:0000256" key="3">
    <source>
        <dbReference type="ARBA" id="ARBA00005043"/>
    </source>
</evidence>
<dbReference type="PANTHER" id="PTHR44111:SF1">
    <property type="entry name" value="ELONGATOR COMPLEX PROTEIN 2"/>
    <property type="match status" value="1"/>
</dbReference>
<comment type="similarity">
    <text evidence="4">Belongs to the WD repeat ELP2 family.</text>
</comment>
<dbReference type="InterPro" id="IPR001680">
    <property type="entry name" value="WD40_rpt"/>
</dbReference>
<accession>A0A8J9Y8K4</accession>
<feature type="non-terminal residue" evidence="11">
    <location>
        <position position="765"/>
    </location>
</feature>
<evidence type="ECO:0000256" key="10">
    <source>
        <dbReference type="ARBA" id="ARBA00023242"/>
    </source>
</evidence>
<keyword evidence="9" id="KW-0677">Repeat</keyword>
<evidence type="ECO:0000256" key="1">
    <source>
        <dbReference type="ARBA" id="ARBA00004123"/>
    </source>
</evidence>
<sequence>MVLLKQVYTSVACNRCPEIADWNKQGLICFGASNAVAIYDTNAKGTDPLTVLSHHKSKVNSVKWLHKSDNSCTELISCSTDKTGAIWTLDNGIWKVSSVLSGHGDGVTCINGLYIEDNLIVYTGSIDSTVRVWERKNGTTILKQTIGLLSGLCLTLHAHILPISNKPILFCALDDHKIHIFVEEDEYHRVHILVGHDDWVRGLDVIGVDESTIMLASASQDTYIRLWRIQRHEDKEVSGVKVEEKVFQAHEVTWAVKLDAVLAGHEGWVYGVQWEKSFDKDKQPFYRLLSSSLDKTIIIWQPETHGGAWVETVRVGEVGGNGLGFYGSRFGLDAFMGHGYNGSLHIWKLDKETNQWHPSVVIGGHFSGVEDIKWEGQGRYLLSVSLDQTTRLHAPWNRSDGKGIEWHEISRPQVHGYDMASVALVSPTAFASAAEEKVIRVFEAPHNFILNFKNIVGNALVADDVRGPEGASVPSLGLSNKAVFSGEDPTNGDENDGYFVPIELHEPPTEETLMQNTLWPETKKLYGHGYEVFCLGASADGALLASACRSSSAAHAAVIIWETKTWQQIQQLISHTLTVTQLAFSPDSQRLLSVSRDRRWTLFQRVAGSNRFEIEANTDKTNGVHTRIIWCCAWAPDGSTFATGSRDGKVCVWSKSDTCSDSSLRNYSLVGKALEVPNSSVTALDFAPMKSERIIAAGFESGVISIYRFDCTWSLLHEMNNSIAHHLTVKRLFFKPRLEEDESNELMLASCGSDNFVRIYSLTIT</sequence>
<dbReference type="InterPro" id="IPR015943">
    <property type="entry name" value="WD40/YVTN_repeat-like_dom_sf"/>
</dbReference>
<dbReference type="InterPro" id="IPR037289">
    <property type="entry name" value="Elp2"/>
</dbReference>
<keyword evidence="12" id="KW-1185">Reference proteome</keyword>
<reference evidence="11" key="1">
    <citation type="submission" date="2021-12" db="EMBL/GenBank/DDBJ databases">
        <authorList>
            <person name="Martin H S."/>
        </authorList>
    </citation>
    <scope>NUCLEOTIDE SEQUENCE</scope>
</reference>
<organism evidence="11 12">
    <name type="scientific">Brenthis ino</name>
    <name type="common">lesser marbled fritillary</name>
    <dbReference type="NCBI Taxonomy" id="405034"/>
    <lineage>
        <taxon>Eukaryota</taxon>
        <taxon>Metazoa</taxon>
        <taxon>Ecdysozoa</taxon>
        <taxon>Arthropoda</taxon>
        <taxon>Hexapoda</taxon>
        <taxon>Insecta</taxon>
        <taxon>Pterygota</taxon>
        <taxon>Neoptera</taxon>
        <taxon>Endopterygota</taxon>
        <taxon>Lepidoptera</taxon>
        <taxon>Glossata</taxon>
        <taxon>Ditrysia</taxon>
        <taxon>Papilionoidea</taxon>
        <taxon>Nymphalidae</taxon>
        <taxon>Heliconiinae</taxon>
        <taxon>Argynnini</taxon>
        <taxon>Brenthis</taxon>
    </lineage>
</organism>
<dbReference type="SUPFAM" id="SSF50998">
    <property type="entry name" value="Quinoprotein alcohol dehydrogenase-like"/>
    <property type="match status" value="1"/>
</dbReference>
<dbReference type="InterPro" id="IPR036322">
    <property type="entry name" value="WD40_repeat_dom_sf"/>
</dbReference>
<dbReference type="UniPathway" id="UPA00988"/>
<comment type="subcellular location">
    <subcellularLocation>
        <location evidence="2">Cytoplasm</location>
    </subcellularLocation>
    <subcellularLocation>
        <location evidence="1">Nucleus</location>
    </subcellularLocation>
</comment>
<dbReference type="Proteomes" id="UP000838878">
    <property type="component" value="Chromosome 13"/>
</dbReference>
<evidence type="ECO:0000256" key="4">
    <source>
        <dbReference type="ARBA" id="ARBA00005881"/>
    </source>
</evidence>
<evidence type="ECO:0000256" key="2">
    <source>
        <dbReference type="ARBA" id="ARBA00004496"/>
    </source>
</evidence>
<proteinExistence type="inferred from homology"/>
<protein>
    <recommendedName>
        <fullName evidence="5">Elongator complex protein 2</fullName>
    </recommendedName>
</protein>
<dbReference type="GO" id="GO:0002098">
    <property type="term" value="P:tRNA wobble uridine modification"/>
    <property type="evidence" value="ECO:0007669"/>
    <property type="project" value="InterPro"/>
</dbReference>
<keyword evidence="10" id="KW-0539">Nucleus</keyword>
<dbReference type="OrthoDB" id="27911at2759"/>
<dbReference type="AlphaFoldDB" id="A0A8J9Y8K4"/>
<dbReference type="EMBL" id="OV170233">
    <property type="protein sequence ID" value="CAH0718706.1"/>
    <property type="molecule type" value="Genomic_DNA"/>
</dbReference>